<accession>A0A2K3KYG3</accession>
<dbReference type="CDD" id="cd09272">
    <property type="entry name" value="RNase_HI_RT_Ty1"/>
    <property type="match status" value="1"/>
</dbReference>
<protein>
    <recommendedName>
        <fullName evidence="2">Retrotransposon Copia-like N-terminal domain-containing protein</fullName>
    </recommendedName>
</protein>
<reference evidence="3 4" key="2">
    <citation type="journal article" date="2017" name="Front. Plant Sci.">
        <title>Gene Classification and Mining of Molecular Markers Useful in Red Clover (Trifolium pratense) Breeding.</title>
        <authorList>
            <person name="Istvanek J."/>
            <person name="Dluhosova J."/>
            <person name="Dluhos P."/>
            <person name="Patkova L."/>
            <person name="Nedelnik J."/>
            <person name="Repkova J."/>
        </authorList>
    </citation>
    <scope>NUCLEOTIDE SEQUENCE [LARGE SCALE GENOMIC DNA]</scope>
    <source>
        <strain evidence="4">cv. Tatra</strain>
        <tissue evidence="3">Young leaves</tissue>
    </source>
</reference>
<dbReference type="PANTHER" id="PTHR11439:SF498">
    <property type="entry name" value="DNAK FAMILY PROTEIN"/>
    <property type="match status" value="1"/>
</dbReference>
<sequence>VLAGNCISEIQSVKTFLDQKFCIKDLEDAGTLGSKPAATPFDPSTKLAAIEGAPLTDASSYRRLIGRLLYLTNTRPDISYSVQHLSQFVSRPTVPHYQAAQRILKYLKSAPAKGLFFSASSELKLHGFADSDWACCPDTRRSVTGYCVLLGSSLISWKSKKQSTVSRSSTEAEYRALANLTCELQWLNYLFHDLQVDFSKPASVYCDNRSAIYLAHNPTFHERIMAFPNYTDYLTNPSNPFYLHPNENPSVVLVTPLLDNKNYHNWARLMHIALISKNKEKFIDGTFSKPPTNDPMFAQWIRCNNMVLAWFHRSVSESIAKSILSISTAAGVWSDLKNRFSQGDIFRISDIQEELYRFRQGNLDVSDYFTGLRVYWDELEDYRPIPYCKCSIACTCGGYTSMKQFREQDYVIRFLKGLNERFTHTKSHIMAMDPLPTVSKAFSLVLQQERELLGNGITTSQTDENAIALAANASRNASNYGSKNASNYGSGTSRNRGNPPVLANPSNFSGNNAANGHGRGKNFYANKGPSGQNRMCTYCGRTNHIIDGCFELHGFPPGYKPKGKSQANSAQTDASVAQHQAPQFSGFTQEQFQGILTLIQQSQQPHSGSTSAVHQSNSVMTHPFAFNCDSNKTSGKSPFVWILDTEQFQEDDWYS</sequence>
<evidence type="ECO:0000256" key="1">
    <source>
        <dbReference type="SAM" id="MobiDB-lite"/>
    </source>
</evidence>
<feature type="region of interest" description="Disordered" evidence="1">
    <location>
        <begin position="560"/>
        <end position="580"/>
    </location>
</feature>
<feature type="non-terminal residue" evidence="3">
    <location>
        <position position="1"/>
    </location>
</feature>
<dbReference type="SUPFAM" id="SSF56672">
    <property type="entry name" value="DNA/RNA polymerases"/>
    <property type="match status" value="1"/>
</dbReference>
<name>A0A2K3KYG3_TRIPR</name>
<evidence type="ECO:0000259" key="2">
    <source>
        <dbReference type="Pfam" id="PF14244"/>
    </source>
</evidence>
<dbReference type="AlphaFoldDB" id="A0A2K3KYG3"/>
<dbReference type="InterPro" id="IPR043502">
    <property type="entry name" value="DNA/RNA_pol_sf"/>
</dbReference>
<feature type="domain" description="Retrotransposon Copia-like N-terminal" evidence="2">
    <location>
        <begin position="244"/>
        <end position="291"/>
    </location>
</feature>
<dbReference type="Proteomes" id="UP000236291">
    <property type="component" value="Unassembled WGS sequence"/>
</dbReference>
<feature type="compositionally biased region" description="Polar residues" evidence="1">
    <location>
        <begin position="504"/>
        <end position="514"/>
    </location>
</feature>
<evidence type="ECO:0000313" key="4">
    <source>
        <dbReference type="Proteomes" id="UP000236291"/>
    </source>
</evidence>
<feature type="region of interest" description="Disordered" evidence="1">
    <location>
        <begin position="479"/>
        <end position="526"/>
    </location>
</feature>
<reference evidence="3 4" key="1">
    <citation type="journal article" date="2014" name="Am. J. Bot.">
        <title>Genome assembly and annotation for red clover (Trifolium pratense; Fabaceae).</title>
        <authorList>
            <person name="Istvanek J."/>
            <person name="Jaros M."/>
            <person name="Krenek A."/>
            <person name="Repkova J."/>
        </authorList>
    </citation>
    <scope>NUCLEOTIDE SEQUENCE [LARGE SCALE GENOMIC DNA]</scope>
    <source>
        <strain evidence="4">cv. Tatra</strain>
        <tissue evidence="3">Young leaves</tissue>
    </source>
</reference>
<proteinExistence type="predicted"/>
<dbReference type="Pfam" id="PF14244">
    <property type="entry name" value="Retrotran_gag_3"/>
    <property type="match status" value="1"/>
</dbReference>
<gene>
    <name evidence="3" type="ORF">L195_g027200</name>
</gene>
<feature type="compositionally biased region" description="Polar residues" evidence="1">
    <location>
        <begin position="565"/>
        <end position="580"/>
    </location>
</feature>
<dbReference type="EMBL" id="ASHM01023159">
    <property type="protein sequence ID" value="PNX71325.1"/>
    <property type="molecule type" value="Genomic_DNA"/>
</dbReference>
<organism evidence="3 4">
    <name type="scientific">Trifolium pratense</name>
    <name type="common">Red clover</name>
    <dbReference type="NCBI Taxonomy" id="57577"/>
    <lineage>
        <taxon>Eukaryota</taxon>
        <taxon>Viridiplantae</taxon>
        <taxon>Streptophyta</taxon>
        <taxon>Embryophyta</taxon>
        <taxon>Tracheophyta</taxon>
        <taxon>Spermatophyta</taxon>
        <taxon>Magnoliopsida</taxon>
        <taxon>eudicotyledons</taxon>
        <taxon>Gunneridae</taxon>
        <taxon>Pentapetalae</taxon>
        <taxon>rosids</taxon>
        <taxon>fabids</taxon>
        <taxon>Fabales</taxon>
        <taxon>Fabaceae</taxon>
        <taxon>Papilionoideae</taxon>
        <taxon>50 kb inversion clade</taxon>
        <taxon>NPAAA clade</taxon>
        <taxon>Hologalegina</taxon>
        <taxon>IRL clade</taxon>
        <taxon>Trifolieae</taxon>
        <taxon>Trifolium</taxon>
    </lineage>
</organism>
<feature type="compositionally biased region" description="Polar residues" evidence="1">
    <location>
        <begin position="480"/>
        <end position="496"/>
    </location>
</feature>
<evidence type="ECO:0000313" key="3">
    <source>
        <dbReference type="EMBL" id="PNX71325.1"/>
    </source>
</evidence>
<comment type="caution">
    <text evidence="3">The sequence shown here is derived from an EMBL/GenBank/DDBJ whole genome shotgun (WGS) entry which is preliminary data.</text>
</comment>
<dbReference type="PANTHER" id="PTHR11439">
    <property type="entry name" value="GAG-POL-RELATED RETROTRANSPOSON"/>
    <property type="match status" value="1"/>
</dbReference>
<dbReference type="ExpressionAtlas" id="A0A2K3KYG3">
    <property type="expression patterns" value="baseline"/>
</dbReference>
<dbReference type="InterPro" id="IPR029472">
    <property type="entry name" value="Copia-like_N"/>
</dbReference>